<dbReference type="Proteomes" id="UP000593571">
    <property type="component" value="Unassembled WGS sequence"/>
</dbReference>
<reference evidence="2 3" key="1">
    <citation type="journal article" date="2020" name="Nature">
        <title>Six reference-quality genomes reveal evolution of bat adaptations.</title>
        <authorList>
            <person name="Jebb D."/>
            <person name="Huang Z."/>
            <person name="Pippel M."/>
            <person name="Hughes G.M."/>
            <person name="Lavrichenko K."/>
            <person name="Devanna P."/>
            <person name="Winkler S."/>
            <person name="Jermiin L.S."/>
            <person name="Skirmuntt E.C."/>
            <person name="Katzourakis A."/>
            <person name="Burkitt-Gray L."/>
            <person name="Ray D.A."/>
            <person name="Sullivan K.A.M."/>
            <person name="Roscito J.G."/>
            <person name="Kirilenko B.M."/>
            <person name="Davalos L.M."/>
            <person name="Corthals A.P."/>
            <person name="Power M.L."/>
            <person name="Jones G."/>
            <person name="Ransome R.D."/>
            <person name="Dechmann D.K.N."/>
            <person name="Locatelli A.G."/>
            <person name="Puechmaille S.J."/>
            <person name="Fedrigo O."/>
            <person name="Jarvis E.D."/>
            <person name="Hiller M."/>
            <person name="Vernes S.C."/>
            <person name="Myers E.W."/>
            <person name="Teeling E.C."/>
        </authorList>
    </citation>
    <scope>NUCLEOTIDE SEQUENCE [LARGE SCALE GENOMIC DNA]</scope>
    <source>
        <strain evidence="2">MRouAeg1</strain>
        <tissue evidence="2">Muscle</tissue>
    </source>
</reference>
<evidence type="ECO:0000256" key="1">
    <source>
        <dbReference type="SAM" id="MobiDB-lite"/>
    </source>
</evidence>
<keyword evidence="3" id="KW-1185">Reference proteome</keyword>
<evidence type="ECO:0000313" key="2">
    <source>
        <dbReference type="EMBL" id="KAF6410415.1"/>
    </source>
</evidence>
<accession>A0A7J8CHS4</accession>
<comment type="caution">
    <text evidence="2">The sequence shown here is derived from an EMBL/GenBank/DDBJ whole genome shotgun (WGS) entry which is preliminary data.</text>
</comment>
<organism evidence="2 3">
    <name type="scientific">Rousettus aegyptiacus</name>
    <name type="common">Egyptian fruit bat</name>
    <name type="synonym">Pteropus aegyptiacus</name>
    <dbReference type="NCBI Taxonomy" id="9407"/>
    <lineage>
        <taxon>Eukaryota</taxon>
        <taxon>Metazoa</taxon>
        <taxon>Chordata</taxon>
        <taxon>Craniata</taxon>
        <taxon>Vertebrata</taxon>
        <taxon>Euteleostomi</taxon>
        <taxon>Mammalia</taxon>
        <taxon>Eutheria</taxon>
        <taxon>Laurasiatheria</taxon>
        <taxon>Chiroptera</taxon>
        <taxon>Yinpterochiroptera</taxon>
        <taxon>Pteropodoidea</taxon>
        <taxon>Pteropodidae</taxon>
        <taxon>Rousettinae</taxon>
        <taxon>Rousettus</taxon>
    </lineage>
</organism>
<dbReference type="EMBL" id="JACASE010000014">
    <property type="protein sequence ID" value="KAF6410415.1"/>
    <property type="molecule type" value="Genomic_DNA"/>
</dbReference>
<evidence type="ECO:0000313" key="3">
    <source>
        <dbReference type="Proteomes" id="UP000593571"/>
    </source>
</evidence>
<protein>
    <submittedName>
        <fullName evidence="2">Uncharacterized protein</fullName>
    </submittedName>
</protein>
<gene>
    <name evidence="2" type="ORF">HJG63_008975</name>
</gene>
<name>A0A7J8CHS4_ROUAE</name>
<dbReference type="AlphaFoldDB" id="A0A7J8CHS4"/>
<proteinExistence type="predicted"/>
<sequence length="143" mass="16317">MFAVPALVHLRLNTWALWREQRGQWERHQSLGREEARDWHWPGPGTCSGAVLAKPQAPSPGNILVSEATVHGLQEPFQPSHHAAESFMHLLVVVPFLLIGCHTHRCYRSFYEESVVRHRHGSRSRDGNAKPVKKQIKQSFDTI</sequence>
<feature type="region of interest" description="Disordered" evidence="1">
    <location>
        <begin position="119"/>
        <end position="143"/>
    </location>
</feature>